<dbReference type="OrthoDB" id="5338756at2"/>
<name>A0A3D8ISY9_9HELI</name>
<dbReference type="RefSeq" id="WP_115570361.1">
    <property type="nucleotide sequence ID" value="NZ_NXLT01000001.1"/>
</dbReference>
<dbReference type="Pfam" id="PF00892">
    <property type="entry name" value="EamA"/>
    <property type="match status" value="2"/>
</dbReference>
<feature type="transmembrane region" description="Helical" evidence="5">
    <location>
        <begin position="130"/>
        <end position="150"/>
    </location>
</feature>
<dbReference type="PANTHER" id="PTHR22911:SF6">
    <property type="entry name" value="SOLUTE CARRIER FAMILY 35 MEMBER G1"/>
    <property type="match status" value="1"/>
</dbReference>
<keyword evidence="3 5" id="KW-1133">Transmembrane helix</keyword>
<proteinExistence type="predicted"/>
<dbReference type="InterPro" id="IPR037185">
    <property type="entry name" value="EmrE-like"/>
</dbReference>
<reference evidence="7 8" key="1">
    <citation type="submission" date="2018-04" db="EMBL/GenBank/DDBJ databases">
        <title>Novel Campyloabacter and Helicobacter Species and Strains.</title>
        <authorList>
            <person name="Mannion A.J."/>
            <person name="Shen Z."/>
            <person name="Fox J.G."/>
        </authorList>
    </citation>
    <scope>NUCLEOTIDE SEQUENCE [LARGE SCALE GENOMIC DNA]</scope>
    <source>
        <strain evidence="7 8">MIT 12-6600</strain>
    </source>
</reference>
<comment type="caution">
    <text evidence="7">The sequence shown here is derived from an EMBL/GenBank/DDBJ whole genome shotgun (WGS) entry which is preliminary data.</text>
</comment>
<feature type="transmembrane region" description="Helical" evidence="5">
    <location>
        <begin position="75"/>
        <end position="96"/>
    </location>
</feature>
<evidence type="ECO:0000256" key="5">
    <source>
        <dbReference type="SAM" id="Phobius"/>
    </source>
</evidence>
<feature type="transmembrane region" description="Helical" evidence="5">
    <location>
        <begin position="46"/>
        <end position="63"/>
    </location>
</feature>
<evidence type="ECO:0000256" key="1">
    <source>
        <dbReference type="ARBA" id="ARBA00004141"/>
    </source>
</evidence>
<feature type="transmembrane region" description="Helical" evidence="5">
    <location>
        <begin position="187"/>
        <end position="209"/>
    </location>
</feature>
<dbReference type="SUPFAM" id="SSF103481">
    <property type="entry name" value="Multidrug resistance efflux transporter EmrE"/>
    <property type="match status" value="2"/>
</dbReference>
<evidence type="ECO:0000259" key="6">
    <source>
        <dbReference type="Pfam" id="PF00892"/>
    </source>
</evidence>
<feature type="transmembrane region" description="Helical" evidence="5">
    <location>
        <begin position="102"/>
        <end position="123"/>
    </location>
</feature>
<feature type="transmembrane region" description="Helical" evidence="5">
    <location>
        <begin position="225"/>
        <end position="242"/>
    </location>
</feature>
<keyword evidence="8" id="KW-1185">Reference proteome</keyword>
<keyword evidence="4 5" id="KW-0472">Membrane</keyword>
<feature type="transmembrane region" description="Helical" evidence="5">
    <location>
        <begin position="12"/>
        <end position="40"/>
    </location>
</feature>
<gene>
    <name evidence="7" type="ORF">CQA54_00960</name>
</gene>
<organism evidence="7 8">
    <name type="scientific">Helicobacter equorum</name>
    <dbReference type="NCBI Taxonomy" id="361872"/>
    <lineage>
        <taxon>Bacteria</taxon>
        <taxon>Pseudomonadati</taxon>
        <taxon>Campylobacterota</taxon>
        <taxon>Epsilonproteobacteria</taxon>
        <taxon>Campylobacterales</taxon>
        <taxon>Helicobacteraceae</taxon>
        <taxon>Helicobacter</taxon>
    </lineage>
</organism>
<feature type="transmembrane region" description="Helical" evidence="5">
    <location>
        <begin position="254"/>
        <end position="273"/>
    </location>
</feature>
<keyword evidence="2 5" id="KW-0812">Transmembrane</keyword>
<feature type="transmembrane region" description="Helical" evidence="5">
    <location>
        <begin position="279"/>
        <end position="301"/>
    </location>
</feature>
<sequence length="312" mass="34402">MKRLYVAHYSHISLGIINMFISALFFAMMNACVKILAPAMSAVESIFFRSIIMVVLLLVFFAFKPPKKKTKQGGWWLLFLRSLFGGLSMLALFYNITHISLGVASTFSQTMPIYVVLLSMIFLRERVGFVVLFATLLGFGGIVLICDPHFNSIPVLNIIVGIIGGFMMALAFISLRNLKGYFDDNVVVLVFGITMSVVSLGILVTQAFLEHSWSAVWSNPSPSEWIIVLIMGIFGTFGQYFLTKAYMLAPAGIVAPIDYTRVVFGLIFGIMLGDALPHISVVLGMVLVILSGIIIGLPNLLKDLRSIKGERI</sequence>
<protein>
    <submittedName>
        <fullName evidence="7">EamA/RhaT family transporter</fullName>
    </submittedName>
</protein>
<dbReference type="EMBL" id="NXLT01000001">
    <property type="protein sequence ID" value="RDU68407.1"/>
    <property type="molecule type" value="Genomic_DNA"/>
</dbReference>
<feature type="transmembrane region" description="Helical" evidence="5">
    <location>
        <begin position="156"/>
        <end position="175"/>
    </location>
</feature>
<accession>A0A3D8ISY9</accession>
<dbReference type="AlphaFoldDB" id="A0A3D8ISY9"/>
<feature type="domain" description="EamA" evidence="6">
    <location>
        <begin position="14"/>
        <end position="145"/>
    </location>
</feature>
<evidence type="ECO:0000313" key="8">
    <source>
        <dbReference type="Proteomes" id="UP000256514"/>
    </source>
</evidence>
<evidence type="ECO:0000256" key="4">
    <source>
        <dbReference type="ARBA" id="ARBA00023136"/>
    </source>
</evidence>
<feature type="domain" description="EamA" evidence="6">
    <location>
        <begin position="158"/>
        <end position="295"/>
    </location>
</feature>
<dbReference type="PANTHER" id="PTHR22911">
    <property type="entry name" value="ACYL-MALONYL CONDENSING ENZYME-RELATED"/>
    <property type="match status" value="1"/>
</dbReference>
<comment type="subcellular location">
    <subcellularLocation>
        <location evidence="1">Membrane</location>
        <topology evidence="1">Multi-pass membrane protein</topology>
    </subcellularLocation>
</comment>
<evidence type="ECO:0000313" key="7">
    <source>
        <dbReference type="EMBL" id="RDU68407.1"/>
    </source>
</evidence>
<evidence type="ECO:0000256" key="3">
    <source>
        <dbReference type="ARBA" id="ARBA00022989"/>
    </source>
</evidence>
<evidence type="ECO:0000256" key="2">
    <source>
        <dbReference type="ARBA" id="ARBA00022692"/>
    </source>
</evidence>
<dbReference type="GO" id="GO:0016020">
    <property type="term" value="C:membrane"/>
    <property type="evidence" value="ECO:0007669"/>
    <property type="project" value="UniProtKB-SubCell"/>
</dbReference>
<dbReference type="InterPro" id="IPR000620">
    <property type="entry name" value="EamA_dom"/>
</dbReference>
<dbReference type="Proteomes" id="UP000256514">
    <property type="component" value="Unassembled WGS sequence"/>
</dbReference>